<feature type="transmembrane region" description="Helical" evidence="7">
    <location>
        <begin position="135"/>
        <end position="155"/>
    </location>
</feature>
<feature type="transmembrane region" description="Helical" evidence="7">
    <location>
        <begin position="314"/>
        <end position="333"/>
    </location>
</feature>
<feature type="transmembrane region" description="Helical" evidence="7">
    <location>
        <begin position="73"/>
        <end position="94"/>
    </location>
</feature>
<dbReference type="GO" id="GO:0005886">
    <property type="term" value="C:plasma membrane"/>
    <property type="evidence" value="ECO:0007669"/>
    <property type="project" value="UniProtKB-SubCell"/>
</dbReference>
<organism evidence="9 10">
    <name type="scientific">Telmatospirillum siberiense</name>
    <dbReference type="NCBI Taxonomy" id="382514"/>
    <lineage>
        <taxon>Bacteria</taxon>
        <taxon>Pseudomonadati</taxon>
        <taxon>Pseudomonadota</taxon>
        <taxon>Alphaproteobacteria</taxon>
        <taxon>Rhodospirillales</taxon>
        <taxon>Rhodospirillaceae</taxon>
        <taxon>Telmatospirillum</taxon>
    </lineage>
</organism>
<evidence type="ECO:0000256" key="2">
    <source>
        <dbReference type="ARBA" id="ARBA00022475"/>
    </source>
</evidence>
<feature type="transmembrane region" description="Helical" evidence="7">
    <location>
        <begin position="281"/>
        <end position="302"/>
    </location>
</feature>
<sequence length="358" mass="39059">MLLKELLSTERQGTHPEGPGQPLPALFSNRPPASKGTSELAGFPPRRYCGRCSRFFPIGALFVSFRTRLTSPAVIMILPPLFWAGNAIAGRMAVGQLPPIALAFWRWLFALLIVLPFGLPKMMAQWNEVRHRWKVLALIALFSVTAYNTLLYVALTSTTAVNATLVSAAIPVAIVLLSWLWLGEKVGLSQSLGIAISLSGVVLVITRGDPGNLQTLGLEPGDFWVLAAVVSWAIYSVLLRRYPPGLSPLALLTVQMILGWLFLTPFYLWELTTGQAFLLTVQSAGLIAFVAIFPSILAYHLWNQGVASLGANLAGQYTYLIPIFTALLAVFFLDEPFRWFHAAGLVTIIGGIRLASKS</sequence>
<feature type="transmembrane region" description="Helical" evidence="7">
    <location>
        <begin position="100"/>
        <end position="119"/>
    </location>
</feature>
<dbReference type="InterPro" id="IPR037185">
    <property type="entry name" value="EmrE-like"/>
</dbReference>
<dbReference type="PANTHER" id="PTHR32322">
    <property type="entry name" value="INNER MEMBRANE TRANSPORTER"/>
    <property type="match status" value="1"/>
</dbReference>
<keyword evidence="10" id="KW-1185">Reference proteome</keyword>
<dbReference type="AlphaFoldDB" id="A0A2N3PMH4"/>
<evidence type="ECO:0000256" key="5">
    <source>
        <dbReference type="ARBA" id="ARBA00023136"/>
    </source>
</evidence>
<feature type="region of interest" description="Disordered" evidence="6">
    <location>
        <begin position="8"/>
        <end position="39"/>
    </location>
</feature>
<keyword evidence="5 7" id="KW-0472">Membrane</keyword>
<dbReference type="Pfam" id="PF00892">
    <property type="entry name" value="EamA"/>
    <property type="match status" value="2"/>
</dbReference>
<accession>A0A2N3PMH4</accession>
<dbReference type="InterPro" id="IPR000620">
    <property type="entry name" value="EamA_dom"/>
</dbReference>
<dbReference type="SUPFAM" id="SSF103481">
    <property type="entry name" value="Multidrug resistance efflux transporter EmrE"/>
    <property type="match status" value="2"/>
</dbReference>
<comment type="subcellular location">
    <subcellularLocation>
        <location evidence="1">Cell membrane</location>
        <topology evidence="1">Multi-pass membrane protein</topology>
    </subcellularLocation>
</comment>
<comment type="caution">
    <text evidence="9">The sequence shown here is derived from an EMBL/GenBank/DDBJ whole genome shotgun (WGS) entry which is preliminary data.</text>
</comment>
<evidence type="ECO:0000256" key="6">
    <source>
        <dbReference type="SAM" id="MobiDB-lite"/>
    </source>
</evidence>
<feature type="transmembrane region" description="Helical" evidence="7">
    <location>
        <begin position="249"/>
        <end position="269"/>
    </location>
</feature>
<evidence type="ECO:0000256" key="3">
    <source>
        <dbReference type="ARBA" id="ARBA00022692"/>
    </source>
</evidence>
<evidence type="ECO:0000256" key="7">
    <source>
        <dbReference type="SAM" id="Phobius"/>
    </source>
</evidence>
<evidence type="ECO:0000256" key="1">
    <source>
        <dbReference type="ARBA" id="ARBA00004651"/>
    </source>
</evidence>
<feature type="transmembrane region" description="Helical" evidence="7">
    <location>
        <begin position="339"/>
        <end position="356"/>
    </location>
</feature>
<dbReference type="Proteomes" id="UP000233293">
    <property type="component" value="Unassembled WGS sequence"/>
</dbReference>
<keyword evidence="3 7" id="KW-0812">Transmembrane</keyword>
<protein>
    <submittedName>
        <fullName evidence="9">EamA/RhaT family transporter</fullName>
    </submittedName>
</protein>
<feature type="transmembrane region" description="Helical" evidence="7">
    <location>
        <begin position="223"/>
        <end position="242"/>
    </location>
</feature>
<reference evidence="10" key="1">
    <citation type="submission" date="2017-12" db="EMBL/GenBank/DDBJ databases">
        <title>Draft genome sequence of Telmatospirillum siberiense 26-4b1T, an acidotolerant peatland alphaproteobacterium potentially involved in sulfur cycling.</title>
        <authorList>
            <person name="Hausmann B."/>
            <person name="Pjevac P."/>
            <person name="Schreck K."/>
            <person name="Herbold C.W."/>
            <person name="Daims H."/>
            <person name="Wagner M."/>
            <person name="Pester M."/>
            <person name="Loy A."/>
        </authorList>
    </citation>
    <scope>NUCLEOTIDE SEQUENCE [LARGE SCALE GENOMIC DNA]</scope>
    <source>
        <strain evidence="10">26-4b1</strain>
    </source>
</reference>
<dbReference type="EMBL" id="PIUM01000050">
    <property type="protein sequence ID" value="PKU21606.1"/>
    <property type="molecule type" value="Genomic_DNA"/>
</dbReference>
<proteinExistence type="predicted"/>
<dbReference type="InterPro" id="IPR050638">
    <property type="entry name" value="AA-Vitamin_Transporters"/>
</dbReference>
<feature type="domain" description="EamA" evidence="8">
    <location>
        <begin position="73"/>
        <end position="205"/>
    </location>
</feature>
<feature type="domain" description="EamA" evidence="8">
    <location>
        <begin position="220"/>
        <end position="355"/>
    </location>
</feature>
<evidence type="ECO:0000259" key="8">
    <source>
        <dbReference type="Pfam" id="PF00892"/>
    </source>
</evidence>
<dbReference type="Gene3D" id="1.10.3730.20">
    <property type="match status" value="1"/>
</dbReference>
<feature type="transmembrane region" description="Helical" evidence="7">
    <location>
        <begin position="161"/>
        <end position="182"/>
    </location>
</feature>
<evidence type="ECO:0000256" key="4">
    <source>
        <dbReference type="ARBA" id="ARBA00022989"/>
    </source>
</evidence>
<keyword evidence="4 7" id="KW-1133">Transmembrane helix</keyword>
<evidence type="ECO:0000313" key="10">
    <source>
        <dbReference type="Proteomes" id="UP000233293"/>
    </source>
</evidence>
<dbReference type="PANTHER" id="PTHR32322:SF18">
    <property type="entry name" value="S-ADENOSYLMETHIONINE_S-ADENOSYLHOMOCYSTEINE TRANSPORTER"/>
    <property type="match status" value="1"/>
</dbReference>
<feature type="transmembrane region" description="Helical" evidence="7">
    <location>
        <begin position="191"/>
        <end position="208"/>
    </location>
</feature>
<evidence type="ECO:0000313" key="9">
    <source>
        <dbReference type="EMBL" id="PKU21606.1"/>
    </source>
</evidence>
<name>A0A2N3PMH4_9PROT</name>
<keyword evidence="2" id="KW-1003">Cell membrane</keyword>
<gene>
    <name evidence="9" type="ORF">CWS72_25970</name>
</gene>